<reference evidence="1" key="1">
    <citation type="journal article" date="2023" name="IMA Fungus">
        <title>Comparative genomic study of the Penicillium genus elucidates a diverse pangenome and 15 lateral gene transfer events.</title>
        <authorList>
            <person name="Petersen C."/>
            <person name="Sorensen T."/>
            <person name="Nielsen M.R."/>
            <person name="Sondergaard T.E."/>
            <person name="Sorensen J.L."/>
            <person name="Fitzpatrick D.A."/>
            <person name="Frisvad J.C."/>
            <person name="Nielsen K.L."/>
        </authorList>
    </citation>
    <scope>NUCLEOTIDE SEQUENCE</scope>
    <source>
        <strain evidence="1">IBT 12815</strain>
    </source>
</reference>
<dbReference type="EMBL" id="JAQJAE010000001">
    <property type="protein sequence ID" value="KAJ5615223.1"/>
    <property type="molecule type" value="Genomic_DNA"/>
</dbReference>
<evidence type="ECO:0000313" key="1">
    <source>
        <dbReference type="EMBL" id="KAJ5615223.1"/>
    </source>
</evidence>
<organism evidence="1 2">
    <name type="scientific">Penicillium hordei</name>
    <dbReference type="NCBI Taxonomy" id="40994"/>
    <lineage>
        <taxon>Eukaryota</taxon>
        <taxon>Fungi</taxon>
        <taxon>Dikarya</taxon>
        <taxon>Ascomycota</taxon>
        <taxon>Pezizomycotina</taxon>
        <taxon>Eurotiomycetes</taxon>
        <taxon>Eurotiomycetidae</taxon>
        <taxon>Eurotiales</taxon>
        <taxon>Aspergillaceae</taxon>
        <taxon>Penicillium</taxon>
    </lineage>
</organism>
<name>A0AAD6H602_9EURO</name>
<comment type="caution">
    <text evidence="1">The sequence shown here is derived from an EMBL/GenBank/DDBJ whole genome shotgun (WGS) entry which is preliminary data.</text>
</comment>
<sequence>MVEDAANTILKIASEDRVEKSRVESEDYGALLLWFNHLSIDETGYRIGQGKQRKVITSRIISDIPTGGQSESITGIECIAADGWLMLL</sequence>
<dbReference type="GeneID" id="81581637"/>
<reference evidence="1" key="2">
    <citation type="submission" date="2023-01" db="EMBL/GenBank/DDBJ databases">
        <authorList>
            <person name="Petersen C."/>
        </authorList>
    </citation>
    <scope>NUCLEOTIDE SEQUENCE</scope>
    <source>
        <strain evidence="1">IBT 12815</strain>
    </source>
</reference>
<accession>A0AAD6H602</accession>
<evidence type="ECO:0000313" key="2">
    <source>
        <dbReference type="Proteomes" id="UP001213799"/>
    </source>
</evidence>
<proteinExistence type="predicted"/>
<dbReference type="AlphaFoldDB" id="A0AAD6H602"/>
<dbReference type="Proteomes" id="UP001213799">
    <property type="component" value="Unassembled WGS sequence"/>
</dbReference>
<protein>
    <submittedName>
        <fullName evidence="1">Uncharacterized protein</fullName>
    </submittedName>
</protein>
<gene>
    <name evidence="1" type="ORF">N7537_000337</name>
</gene>
<dbReference type="RefSeq" id="XP_056756390.1">
    <property type="nucleotide sequence ID" value="XM_056891395.1"/>
</dbReference>
<keyword evidence="2" id="KW-1185">Reference proteome</keyword>